<dbReference type="RefSeq" id="WP_203747677.1">
    <property type="nucleotide sequence ID" value="NZ_BONF01000020.1"/>
</dbReference>
<keyword evidence="1" id="KW-0732">Signal</keyword>
<dbReference type="EMBL" id="BONF01000020">
    <property type="protein sequence ID" value="GIF82442.1"/>
    <property type="molecule type" value="Genomic_DNA"/>
</dbReference>
<sequence>MTRRLRPLSLLIAVLTALALPGARALAGPPVAIDQYSWLTCPEGMTTTARIDDVHIERYAANTMVTIAGGLQLCRPPANTREVFAVAAYYTVGDARGVPVTLYDQPLPGMSVTRGIPELTTEAMCVIARSDVRLACFAIGWEIVGGVPVARYDGALPLNDPRVVEDAFTDLKVKGGSGPGCPLCP</sequence>
<dbReference type="Proteomes" id="UP000601223">
    <property type="component" value="Unassembled WGS sequence"/>
</dbReference>
<evidence type="ECO:0000313" key="2">
    <source>
        <dbReference type="EMBL" id="GIF82442.1"/>
    </source>
</evidence>
<feature type="signal peptide" evidence="1">
    <location>
        <begin position="1"/>
        <end position="19"/>
    </location>
</feature>
<dbReference type="AlphaFoldDB" id="A0A8J3JCP1"/>
<evidence type="ECO:0000256" key="1">
    <source>
        <dbReference type="SAM" id="SignalP"/>
    </source>
</evidence>
<proteinExistence type="predicted"/>
<reference evidence="2 3" key="1">
    <citation type="submission" date="2021-01" db="EMBL/GenBank/DDBJ databases">
        <title>Whole genome shotgun sequence of Catellatospora bangladeshensis NBRC 107357.</title>
        <authorList>
            <person name="Komaki H."/>
            <person name="Tamura T."/>
        </authorList>
    </citation>
    <scope>NUCLEOTIDE SEQUENCE [LARGE SCALE GENOMIC DNA]</scope>
    <source>
        <strain evidence="2 3">NBRC 107357</strain>
    </source>
</reference>
<keyword evidence="3" id="KW-1185">Reference proteome</keyword>
<evidence type="ECO:0000313" key="3">
    <source>
        <dbReference type="Proteomes" id="UP000601223"/>
    </source>
</evidence>
<name>A0A8J3JCP1_9ACTN</name>
<comment type="caution">
    <text evidence="2">The sequence shown here is derived from an EMBL/GenBank/DDBJ whole genome shotgun (WGS) entry which is preliminary data.</text>
</comment>
<gene>
    <name evidence="2" type="ORF">Cba03nite_37910</name>
</gene>
<accession>A0A8J3JCP1</accession>
<protein>
    <submittedName>
        <fullName evidence="2">Uncharacterized protein</fullName>
    </submittedName>
</protein>
<organism evidence="2 3">
    <name type="scientific">Catellatospora bangladeshensis</name>
    <dbReference type="NCBI Taxonomy" id="310355"/>
    <lineage>
        <taxon>Bacteria</taxon>
        <taxon>Bacillati</taxon>
        <taxon>Actinomycetota</taxon>
        <taxon>Actinomycetes</taxon>
        <taxon>Micromonosporales</taxon>
        <taxon>Micromonosporaceae</taxon>
        <taxon>Catellatospora</taxon>
    </lineage>
</organism>
<feature type="chain" id="PRO_5038592359" evidence="1">
    <location>
        <begin position="20"/>
        <end position="185"/>
    </location>
</feature>